<dbReference type="SUPFAM" id="SSF51395">
    <property type="entry name" value="FMN-linked oxidoreductases"/>
    <property type="match status" value="1"/>
</dbReference>
<evidence type="ECO:0000256" key="1">
    <source>
        <dbReference type="ARBA" id="ARBA00001917"/>
    </source>
</evidence>
<evidence type="ECO:0000313" key="10">
    <source>
        <dbReference type="Proteomes" id="UP001201980"/>
    </source>
</evidence>
<dbReference type="GO" id="GO:0006221">
    <property type="term" value="P:pyrimidine nucleotide biosynthetic process"/>
    <property type="evidence" value="ECO:0007669"/>
    <property type="project" value="UniProtKB-KW"/>
</dbReference>
<sequence length="357" mass="36604">MTSPPPLVFFPPLLNAACPWATSQSDLLALWTCPSTGAITTRTSLPQGFAHDPSMHQHLFFSPVSHASKPGTLSAPEDSSSDSTSTTTTTTTTASLNTFGYSPHTLSTYLSFLFSLPSPPASRDGNRKSKLALVSVTGDPTAVCESYRIITSSLPSAPRGMSLAMEINLSCPNIPSSPPPAYTSSGLVSFLGPLATAASAVSSESGVRIPIGVKTPPYTHASQFAALLDGLAAEGCARVSFVTATNTLGGCLVLDGDGNPSEDASERKPALPGEGIGGMAGTAIHPLSLGNVRTLRKMLDERGMGHVILIGVGGVDGPEAYKRMRSAGADAVGIATALGRKGFGVFGEVEAGVGGKW</sequence>
<dbReference type="EMBL" id="JAKWBI020000192">
    <property type="protein sequence ID" value="KAJ2899621.1"/>
    <property type="molecule type" value="Genomic_DNA"/>
</dbReference>
<name>A0AAD5RNY6_9PEZI</name>
<comment type="pathway">
    <text evidence="2">Pyrimidine metabolism; UMP biosynthesis via de novo pathway.</text>
</comment>
<dbReference type="GO" id="GO:0004152">
    <property type="term" value="F:dihydroorotate dehydrogenase activity"/>
    <property type="evidence" value="ECO:0007669"/>
    <property type="project" value="TreeGrafter"/>
</dbReference>
<dbReference type="PANTHER" id="PTHR48109:SF1">
    <property type="entry name" value="DIHYDROOROTATE DEHYDROGENASE (FUMARATE)"/>
    <property type="match status" value="1"/>
</dbReference>
<dbReference type="Gene3D" id="2.30.26.10">
    <property type="entry name" value="Dihydroorotate Dehydrogenase A, chain A, domain 2"/>
    <property type="match status" value="1"/>
</dbReference>
<feature type="domain" description="Dihydroorotate dehydrogenase catalytic" evidence="8">
    <location>
        <begin position="164"/>
        <end position="352"/>
    </location>
</feature>
<keyword evidence="3" id="KW-0285">Flavoprotein</keyword>
<comment type="cofactor">
    <cofactor evidence="1">
        <name>FMN</name>
        <dbReference type="ChEBI" id="CHEBI:58210"/>
    </cofactor>
</comment>
<dbReference type="AlphaFoldDB" id="A0AAD5RNY6"/>
<dbReference type="PANTHER" id="PTHR48109">
    <property type="entry name" value="DIHYDROOROTATE DEHYDROGENASE (QUINONE), MITOCHONDRIAL-RELATED"/>
    <property type="match status" value="1"/>
</dbReference>
<keyword evidence="5" id="KW-0665">Pyrimidine biosynthesis</keyword>
<keyword evidence="4" id="KW-0288">FMN</keyword>
<evidence type="ECO:0000256" key="5">
    <source>
        <dbReference type="ARBA" id="ARBA00022975"/>
    </source>
</evidence>
<dbReference type="InterPro" id="IPR050074">
    <property type="entry name" value="DHO_dehydrogenase"/>
</dbReference>
<dbReference type="GO" id="GO:0006207">
    <property type="term" value="P:'de novo' pyrimidine nucleobase biosynthetic process"/>
    <property type="evidence" value="ECO:0007669"/>
    <property type="project" value="TreeGrafter"/>
</dbReference>
<keyword evidence="6" id="KW-0560">Oxidoreductase</keyword>
<dbReference type="InterPro" id="IPR013785">
    <property type="entry name" value="Aldolase_TIM"/>
</dbReference>
<dbReference type="Pfam" id="PF01180">
    <property type="entry name" value="DHO_dh"/>
    <property type="match status" value="1"/>
</dbReference>
<dbReference type="InterPro" id="IPR005720">
    <property type="entry name" value="Dihydroorotate_DH_cat"/>
</dbReference>
<dbReference type="Gene3D" id="3.20.20.70">
    <property type="entry name" value="Aldolase class I"/>
    <property type="match status" value="1"/>
</dbReference>
<dbReference type="InterPro" id="IPR023359">
    <property type="entry name" value="Dihydro_DH_chainA_dom2"/>
</dbReference>
<evidence type="ECO:0000256" key="2">
    <source>
        <dbReference type="ARBA" id="ARBA00004725"/>
    </source>
</evidence>
<dbReference type="Proteomes" id="UP001201980">
    <property type="component" value="Unassembled WGS sequence"/>
</dbReference>
<evidence type="ECO:0000256" key="7">
    <source>
        <dbReference type="SAM" id="MobiDB-lite"/>
    </source>
</evidence>
<organism evidence="9 10">
    <name type="scientific">Zalerion maritima</name>
    <dbReference type="NCBI Taxonomy" id="339359"/>
    <lineage>
        <taxon>Eukaryota</taxon>
        <taxon>Fungi</taxon>
        <taxon>Dikarya</taxon>
        <taxon>Ascomycota</taxon>
        <taxon>Pezizomycotina</taxon>
        <taxon>Sordariomycetes</taxon>
        <taxon>Lulworthiomycetidae</taxon>
        <taxon>Lulworthiales</taxon>
        <taxon>Lulworthiaceae</taxon>
        <taxon>Zalerion</taxon>
    </lineage>
</organism>
<comment type="caution">
    <text evidence="9">The sequence shown here is derived from an EMBL/GenBank/DDBJ whole genome shotgun (WGS) entry which is preliminary data.</text>
</comment>
<evidence type="ECO:0000256" key="4">
    <source>
        <dbReference type="ARBA" id="ARBA00022643"/>
    </source>
</evidence>
<gene>
    <name evidence="9" type="ORF">MKZ38_002936</name>
</gene>
<accession>A0AAD5RNY6</accession>
<protein>
    <recommendedName>
        <fullName evidence="8">Dihydroorotate dehydrogenase catalytic domain-containing protein</fullName>
    </recommendedName>
</protein>
<proteinExistence type="predicted"/>
<evidence type="ECO:0000256" key="6">
    <source>
        <dbReference type="ARBA" id="ARBA00023002"/>
    </source>
</evidence>
<dbReference type="GO" id="GO:0005737">
    <property type="term" value="C:cytoplasm"/>
    <property type="evidence" value="ECO:0007669"/>
    <property type="project" value="InterPro"/>
</dbReference>
<keyword evidence="10" id="KW-1185">Reference proteome</keyword>
<feature type="compositionally biased region" description="Low complexity" evidence="7">
    <location>
        <begin position="81"/>
        <end position="93"/>
    </location>
</feature>
<evidence type="ECO:0000256" key="3">
    <source>
        <dbReference type="ARBA" id="ARBA00022630"/>
    </source>
</evidence>
<evidence type="ECO:0000313" key="9">
    <source>
        <dbReference type="EMBL" id="KAJ2899621.1"/>
    </source>
</evidence>
<reference evidence="9" key="1">
    <citation type="submission" date="2022-07" db="EMBL/GenBank/DDBJ databases">
        <title>Draft genome sequence of Zalerion maritima ATCC 34329, a (micro)plastics degrading marine fungus.</title>
        <authorList>
            <person name="Paco A."/>
            <person name="Goncalves M.F.M."/>
            <person name="Rocha-Santos T.A.P."/>
            <person name="Alves A."/>
        </authorList>
    </citation>
    <scope>NUCLEOTIDE SEQUENCE</scope>
    <source>
        <strain evidence="9">ATCC 34329</strain>
    </source>
</reference>
<evidence type="ECO:0000259" key="8">
    <source>
        <dbReference type="Pfam" id="PF01180"/>
    </source>
</evidence>
<feature type="region of interest" description="Disordered" evidence="7">
    <location>
        <begin position="68"/>
        <end position="94"/>
    </location>
</feature>